<keyword evidence="1" id="KW-1185">Reference proteome</keyword>
<dbReference type="AlphaFoldDB" id="A0A5S6QSK6"/>
<dbReference type="Proteomes" id="UP000046395">
    <property type="component" value="Unassembled WGS sequence"/>
</dbReference>
<proteinExistence type="predicted"/>
<accession>A0A5S6QSK6</accession>
<evidence type="ECO:0000313" key="2">
    <source>
        <dbReference type="WBParaSite" id="TMUE_2000010123.1"/>
    </source>
</evidence>
<protein>
    <submittedName>
        <fullName evidence="2">Uncharacterized protein</fullName>
    </submittedName>
</protein>
<organism evidence="1 2">
    <name type="scientific">Trichuris muris</name>
    <name type="common">Mouse whipworm</name>
    <dbReference type="NCBI Taxonomy" id="70415"/>
    <lineage>
        <taxon>Eukaryota</taxon>
        <taxon>Metazoa</taxon>
        <taxon>Ecdysozoa</taxon>
        <taxon>Nematoda</taxon>
        <taxon>Enoplea</taxon>
        <taxon>Dorylaimia</taxon>
        <taxon>Trichinellida</taxon>
        <taxon>Trichuridae</taxon>
        <taxon>Trichuris</taxon>
    </lineage>
</organism>
<dbReference type="WBParaSite" id="TMUE_2000010123.1">
    <property type="protein sequence ID" value="TMUE_2000010123.1"/>
    <property type="gene ID" value="WBGene00300853"/>
</dbReference>
<name>A0A5S6QSK6_TRIMR</name>
<sequence length="79" mass="8869">MCTGCRDWKAVAHFNQEVEWNISRQIGTRGEMRISCDDQSSSSSEEADDGCLVVNELDGSLQFSDIWRSHRGGLALGRY</sequence>
<evidence type="ECO:0000313" key="1">
    <source>
        <dbReference type="Proteomes" id="UP000046395"/>
    </source>
</evidence>
<reference evidence="2" key="1">
    <citation type="submission" date="2019-12" db="UniProtKB">
        <authorList>
            <consortium name="WormBaseParasite"/>
        </authorList>
    </citation>
    <scope>IDENTIFICATION</scope>
</reference>